<feature type="transmembrane region" description="Helical" evidence="1">
    <location>
        <begin position="137"/>
        <end position="159"/>
    </location>
</feature>
<evidence type="ECO:0000256" key="1">
    <source>
        <dbReference type="SAM" id="Phobius"/>
    </source>
</evidence>
<organism evidence="2">
    <name type="scientific">Aphanomyces astaci</name>
    <name type="common">Crayfish plague agent</name>
    <dbReference type="NCBI Taxonomy" id="112090"/>
    <lineage>
        <taxon>Eukaryota</taxon>
        <taxon>Sar</taxon>
        <taxon>Stramenopiles</taxon>
        <taxon>Oomycota</taxon>
        <taxon>Saprolegniomycetes</taxon>
        <taxon>Saprolegniales</taxon>
        <taxon>Verrucalvaceae</taxon>
        <taxon>Aphanomyces</taxon>
    </lineage>
</organism>
<feature type="transmembrane region" description="Helical" evidence="1">
    <location>
        <begin position="476"/>
        <end position="497"/>
    </location>
</feature>
<dbReference type="InterPro" id="IPR050327">
    <property type="entry name" value="Proton-linked_MCT"/>
</dbReference>
<protein>
    <recommendedName>
        <fullName evidence="3">Major facilitator superfamily (MFS) profile domain-containing protein</fullName>
    </recommendedName>
</protein>
<dbReference type="GeneID" id="20811063"/>
<dbReference type="AlphaFoldDB" id="W4GD29"/>
<evidence type="ECO:0008006" key="3">
    <source>
        <dbReference type="Google" id="ProtNLM"/>
    </source>
</evidence>
<accession>W4GD29</accession>
<dbReference type="Pfam" id="PF07690">
    <property type="entry name" value="MFS_1"/>
    <property type="match status" value="1"/>
</dbReference>
<dbReference type="Gene3D" id="1.20.1250.20">
    <property type="entry name" value="MFS general substrate transporter like domains"/>
    <property type="match status" value="1"/>
</dbReference>
<dbReference type="SUPFAM" id="SSF103473">
    <property type="entry name" value="MFS general substrate transporter"/>
    <property type="match status" value="1"/>
</dbReference>
<dbReference type="RefSeq" id="XP_009833487.1">
    <property type="nucleotide sequence ID" value="XM_009835185.1"/>
</dbReference>
<dbReference type="PANTHER" id="PTHR11360:SF317">
    <property type="entry name" value="MAJOR FACILITATOR SUPERFAMILY (MFS) PROFILE DOMAIN-CONTAINING PROTEIN-RELATED"/>
    <property type="match status" value="1"/>
</dbReference>
<dbReference type="PANTHER" id="PTHR11360">
    <property type="entry name" value="MONOCARBOXYLATE TRANSPORTER"/>
    <property type="match status" value="1"/>
</dbReference>
<gene>
    <name evidence="2" type="ORF">H257_09067</name>
</gene>
<dbReference type="VEuPathDB" id="FungiDB:H257_09067"/>
<feature type="transmembrane region" description="Helical" evidence="1">
    <location>
        <begin position="47"/>
        <end position="66"/>
    </location>
</feature>
<evidence type="ECO:0000313" key="2">
    <source>
        <dbReference type="EMBL" id="ETV77181.1"/>
    </source>
</evidence>
<dbReference type="STRING" id="112090.W4GD29"/>
<dbReference type="InterPro" id="IPR036259">
    <property type="entry name" value="MFS_trans_sf"/>
</dbReference>
<keyword evidence="1" id="KW-1133">Transmembrane helix</keyword>
<dbReference type="EMBL" id="KI913134">
    <property type="protein sequence ID" value="ETV77181.1"/>
    <property type="molecule type" value="Genomic_DNA"/>
</dbReference>
<feature type="transmembrane region" description="Helical" evidence="1">
    <location>
        <begin position="359"/>
        <end position="378"/>
    </location>
</feature>
<feature type="transmembrane region" description="Helical" evidence="1">
    <location>
        <begin position="385"/>
        <end position="405"/>
    </location>
</feature>
<feature type="transmembrane region" description="Helical" evidence="1">
    <location>
        <begin position="445"/>
        <end position="464"/>
    </location>
</feature>
<feature type="transmembrane region" description="Helical" evidence="1">
    <location>
        <begin position="311"/>
        <end position="339"/>
    </location>
</feature>
<feature type="transmembrane region" description="Helical" evidence="1">
    <location>
        <begin position="171"/>
        <end position="193"/>
    </location>
</feature>
<feature type="transmembrane region" description="Helical" evidence="1">
    <location>
        <begin position="86"/>
        <end position="104"/>
    </location>
</feature>
<dbReference type="OrthoDB" id="65189at2759"/>
<feature type="transmembrane region" description="Helical" evidence="1">
    <location>
        <begin position="111"/>
        <end position="131"/>
    </location>
</feature>
<dbReference type="InterPro" id="IPR011701">
    <property type="entry name" value="MFS"/>
</dbReference>
<sequence>MACLLNYWSIVVPTKSANELQAERWLVVVPVSTSDYARMHWVLFSRWQLFAVCFGTQVCCGSLYAFVVISDALDVYFYGQVTKQSYSIVLIFMGVTAALLGPMLERKRPRVGMAMATVLITLGFVVSQLAVVVHSPILLTFGYSCLCGMGFGVAIIATISSVQKWFPDLRGLASGFCLLGFGLGNGVCSLVYSRLLHRETIYDPTFQIDGVTNLFWSTGTVVVLMLITCTLVIRTPPISFSMNGQDIHCVPVNMAPDPRVIQDEYLKVGKHRMTLVNYSAVHHELEGTDGHYFQQVRAMTLLQCILSTDFIFLYIAFAANVIPLLVFVPQIVSLAAGMWHLPPSEVNKVLIQAFVGNTLGRFMAPLISDGLVRLLYVNPALMRKLVFTALLTIQICAFALVISDWSSPRRVQWLASIVTFASGGGLAMMPCFITDMFGVYHLGTMYGLILTSYSLGGVVVGYATTTSSMQVTLETLSQQSQAMLQLVLCGLLVMLFVRTNSTDRFYRGYQYSACGKVLLQVAFRRPISETCVEDDSVVILDEPTPPPMPRTFTLWNEDLDGAKYNI</sequence>
<dbReference type="GO" id="GO:0022857">
    <property type="term" value="F:transmembrane transporter activity"/>
    <property type="evidence" value="ECO:0007669"/>
    <property type="project" value="InterPro"/>
</dbReference>
<keyword evidence="1" id="KW-0472">Membrane</keyword>
<feature type="transmembrane region" description="Helical" evidence="1">
    <location>
        <begin position="213"/>
        <end position="233"/>
    </location>
</feature>
<keyword evidence="1" id="KW-0812">Transmembrane</keyword>
<feature type="transmembrane region" description="Helical" evidence="1">
    <location>
        <begin position="411"/>
        <end position="433"/>
    </location>
</feature>
<reference evidence="2" key="1">
    <citation type="submission" date="2013-12" db="EMBL/GenBank/DDBJ databases">
        <title>The Genome Sequence of Aphanomyces astaci APO3.</title>
        <authorList>
            <consortium name="The Broad Institute Genomics Platform"/>
            <person name="Russ C."/>
            <person name="Tyler B."/>
            <person name="van West P."/>
            <person name="Dieguez-Uribeondo J."/>
            <person name="Young S.K."/>
            <person name="Zeng Q."/>
            <person name="Gargeya S."/>
            <person name="Fitzgerald M."/>
            <person name="Abouelleil A."/>
            <person name="Alvarado L."/>
            <person name="Chapman S.B."/>
            <person name="Gainer-Dewar J."/>
            <person name="Goldberg J."/>
            <person name="Griggs A."/>
            <person name="Gujja S."/>
            <person name="Hansen M."/>
            <person name="Howarth C."/>
            <person name="Imamovic A."/>
            <person name="Ireland A."/>
            <person name="Larimer J."/>
            <person name="McCowan C."/>
            <person name="Murphy C."/>
            <person name="Pearson M."/>
            <person name="Poon T.W."/>
            <person name="Priest M."/>
            <person name="Roberts A."/>
            <person name="Saif S."/>
            <person name="Shea T."/>
            <person name="Sykes S."/>
            <person name="Wortman J."/>
            <person name="Nusbaum C."/>
            <person name="Birren B."/>
        </authorList>
    </citation>
    <scope>NUCLEOTIDE SEQUENCE [LARGE SCALE GENOMIC DNA]</scope>
    <source>
        <strain evidence="2">APO3</strain>
    </source>
</reference>
<proteinExistence type="predicted"/>
<name>W4GD29_APHAT</name>